<keyword evidence="4" id="KW-1185">Reference proteome</keyword>
<dbReference type="Proteomes" id="UP000028525">
    <property type="component" value="Unassembled WGS sequence"/>
</dbReference>
<evidence type="ECO:0000256" key="1">
    <source>
        <dbReference type="SAM" id="SignalP"/>
    </source>
</evidence>
<name>A0A084JJY2_9FIRM</name>
<gene>
    <name evidence="3" type="ORF">IO98_14850</name>
</gene>
<proteinExistence type="predicted"/>
<dbReference type="EMBL" id="JPME01000018">
    <property type="protein sequence ID" value="KEZ89266.1"/>
    <property type="molecule type" value="Genomic_DNA"/>
</dbReference>
<protein>
    <submittedName>
        <fullName evidence="3">Peptidoglycan-binding protein</fullName>
    </submittedName>
</protein>
<accession>A0A084JJY2</accession>
<dbReference type="InterPro" id="IPR036365">
    <property type="entry name" value="PGBD-like_sf"/>
</dbReference>
<reference evidence="3 4" key="1">
    <citation type="submission" date="2014-07" db="EMBL/GenBank/DDBJ databases">
        <title>Draft genome of Clostridium celerecrescens 152B isolated from sediments associated with methane hydrate from Krishna Godavari basin.</title>
        <authorList>
            <person name="Honkalas V.S."/>
            <person name="Dabir A.P."/>
            <person name="Arora P."/>
            <person name="Dhakephalkar P.K."/>
        </authorList>
    </citation>
    <scope>NUCLEOTIDE SEQUENCE [LARGE SCALE GENOMIC DNA]</scope>
    <source>
        <strain evidence="3 4">152B</strain>
    </source>
</reference>
<dbReference type="SUPFAM" id="SSF47090">
    <property type="entry name" value="PGBD-like"/>
    <property type="match status" value="1"/>
</dbReference>
<dbReference type="Gene3D" id="1.10.101.10">
    <property type="entry name" value="PGBD-like superfamily/PGBD"/>
    <property type="match status" value="1"/>
</dbReference>
<sequence>MKKSCQLLLAVLLAFVVTVSPVVSAFETPVLITAQAHSGRTDSSGGHKDNKNKSGLGSYHYHCGGYPAHLHSGGVCPYKTKVSTTASTTTVETVSKDTETVKAVQGALNERGYDCGTPDGIMGKKTKSALMKFQEDNSLTVDGIIGEQVTIALEINLQ</sequence>
<dbReference type="OrthoDB" id="1757415at2"/>
<dbReference type="AlphaFoldDB" id="A0A084JJY2"/>
<feature type="chain" id="PRO_5001777263" evidence="1">
    <location>
        <begin position="26"/>
        <end position="158"/>
    </location>
</feature>
<feature type="signal peptide" evidence="1">
    <location>
        <begin position="1"/>
        <end position="25"/>
    </location>
</feature>
<evidence type="ECO:0000313" key="4">
    <source>
        <dbReference type="Proteomes" id="UP000028525"/>
    </source>
</evidence>
<comment type="caution">
    <text evidence="3">The sequence shown here is derived from an EMBL/GenBank/DDBJ whole genome shotgun (WGS) entry which is preliminary data.</text>
</comment>
<dbReference type="NCBIfam" id="NF033223">
    <property type="entry name" value="YHYH_alt"/>
    <property type="match status" value="1"/>
</dbReference>
<dbReference type="InterPro" id="IPR036366">
    <property type="entry name" value="PGBDSf"/>
</dbReference>
<dbReference type="Pfam" id="PF01471">
    <property type="entry name" value="PG_binding_1"/>
    <property type="match status" value="1"/>
</dbReference>
<keyword evidence="1" id="KW-0732">Signal</keyword>
<dbReference type="InterPro" id="IPR002477">
    <property type="entry name" value="Peptidoglycan-bd-like"/>
</dbReference>
<evidence type="ECO:0000313" key="3">
    <source>
        <dbReference type="EMBL" id="KEZ89266.1"/>
    </source>
</evidence>
<organism evidence="3 4">
    <name type="scientific">Lacrimispora celerecrescens</name>
    <dbReference type="NCBI Taxonomy" id="29354"/>
    <lineage>
        <taxon>Bacteria</taxon>
        <taxon>Bacillati</taxon>
        <taxon>Bacillota</taxon>
        <taxon>Clostridia</taxon>
        <taxon>Lachnospirales</taxon>
        <taxon>Lachnospiraceae</taxon>
        <taxon>Lacrimispora</taxon>
    </lineage>
</organism>
<evidence type="ECO:0000259" key="2">
    <source>
        <dbReference type="Pfam" id="PF01471"/>
    </source>
</evidence>
<dbReference type="STRING" id="29354.IO98_14850"/>
<dbReference type="InterPro" id="IPR047773">
    <property type="entry name" value="YHYH_dom_bact"/>
</dbReference>
<feature type="domain" description="Peptidoglycan binding-like" evidence="2">
    <location>
        <begin position="99"/>
        <end position="150"/>
    </location>
</feature>